<dbReference type="SMART" id="SM00521">
    <property type="entry name" value="CBF"/>
    <property type="match status" value="1"/>
</dbReference>
<proteinExistence type="inferred from homology"/>
<dbReference type="GeneID" id="120262802"/>
<evidence type="ECO:0000256" key="3">
    <source>
        <dbReference type="ARBA" id="ARBA00023125"/>
    </source>
</evidence>
<comment type="similarity">
    <text evidence="8">Belongs to the NFYA/HAP2 subunit family.</text>
</comment>
<accession>A0AB40BHQ2</accession>
<dbReference type="GO" id="GO:0016602">
    <property type="term" value="C:CCAAT-binding factor complex"/>
    <property type="evidence" value="ECO:0007669"/>
    <property type="project" value="InterPro"/>
</dbReference>
<evidence type="ECO:0000256" key="7">
    <source>
        <dbReference type="ARBA" id="ARBA00025911"/>
    </source>
</evidence>
<feature type="region of interest" description="Disordered" evidence="9">
    <location>
        <begin position="31"/>
        <end position="68"/>
    </location>
</feature>
<evidence type="ECO:0000256" key="5">
    <source>
        <dbReference type="ARBA" id="ARBA00023163"/>
    </source>
</evidence>
<comment type="subcellular location">
    <subcellularLocation>
        <location evidence="1 8">Nucleus</location>
    </subcellularLocation>
</comment>
<evidence type="ECO:0000256" key="6">
    <source>
        <dbReference type="ARBA" id="ARBA00023242"/>
    </source>
</evidence>
<dbReference type="InterPro" id="IPR018362">
    <property type="entry name" value="CCAAT-binding_factor_CS"/>
</dbReference>
<keyword evidence="10" id="KW-1185">Reference proteome</keyword>
<dbReference type="Pfam" id="PF02045">
    <property type="entry name" value="CBFB_NFYA"/>
    <property type="match status" value="1"/>
</dbReference>
<dbReference type="Proteomes" id="UP001515500">
    <property type="component" value="Chromosome 6"/>
</dbReference>
<evidence type="ECO:0000256" key="2">
    <source>
        <dbReference type="ARBA" id="ARBA00023015"/>
    </source>
</evidence>
<keyword evidence="3 8" id="KW-0238">DNA-binding</keyword>
<reference evidence="11" key="1">
    <citation type="submission" date="2025-08" db="UniProtKB">
        <authorList>
            <consortium name="RefSeq"/>
        </authorList>
    </citation>
    <scope>IDENTIFICATION</scope>
</reference>
<dbReference type="PROSITE" id="PS51152">
    <property type="entry name" value="NFYA_HAP2_2"/>
    <property type="match status" value="1"/>
</dbReference>
<keyword evidence="4" id="KW-0010">Activator</keyword>
<dbReference type="AlphaFoldDB" id="A0AB40BHQ2"/>
<evidence type="ECO:0000256" key="8">
    <source>
        <dbReference type="RuleBase" id="RU367155"/>
    </source>
</evidence>
<protein>
    <recommendedName>
        <fullName evidence="8">Nuclear transcription factor Y subunit</fullName>
    </recommendedName>
</protein>
<dbReference type="PRINTS" id="PR00616">
    <property type="entry name" value="CCAATSUBUNTB"/>
</dbReference>
<dbReference type="PANTHER" id="PTHR12632">
    <property type="entry name" value="TRANSCRIPTION FACTOR NF-Y ALPHA-RELATED"/>
    <property type="match status" value="1"/>
</dbReference>
<feature type="compositionally biased region" description="Polar residues" evidence="9">
    <location>
        <begin position="55"/>
        <end position="68"/>
    </location>
</feature>
<keyword evidence="5 8" id="KW-0804">Transcription</keyword>
<sequence>MLPSPKVTFKYMDSMAQHCYQIKHLGHQLVDQDSSSTQSTVQSHREVSAARKDGLQQSVSSDSGNDNTYKQVEGSVSGLSLGNSGVLFSSPKLDYSQSIACLPYPYADPYYGHVLASYGSHAIIHPQVAGMTSRVPLPLEPAADEPIYVNAKQYHGILRRRQLRAKLEAQNKLVKARKPYLHESRHLHALKRARGTGGRFLNTKKSEQTSQPNNAADRQNISSSVVQPAGRNTLESEILLSDMNSMNTASSDITTISNGGTLPHQSHLAFSSDFMQGAAGGMIHNGTRNRVPVMR</sequence>
<dbReference type="GO" id="GO:0003700">
    <property type="term" value="F:DNA-binding transcription factor activity"/>
    <property type="evidence" value="ECO:0007669"/>
    <property type="project" value="UniProtKB-UniRule"/>
</dbReference>
<evidence type="ECO:0000313" key="10">
    <source>
        <dbReference type="Proteomes" id="UP001515500"/>
    </source>
</evidence>
<dbReference type="Gene3D" id="6.10.250.2430">
    <property type="match status" value="1"/>
</dbReference>
<feature type="compositionally biased region" description="Basic and acidic residues" evidence="9">
    <location>
        <begin position="43"/>
        <end position="54"/>
    </location>
</feature>
<dbReference type="GO" id="GO:0003677">
    <property type="term" value="F:DNA binding"/>
    <property type="evidence" value="ECO:0007669"/>
    <property type="project" value="UniProtKB-KW"/>
</dbReference>
<evidence type="ECO:0000313" key="11">
    <source>
        <dbReference type="RefSeq" id="XP_039126624.1"/>
    </source>
</evidence>
<organism evidence="10 11">
    <name type="scientific">Dioscorea cayennensis subsp. rotundata</name>
    <name type="common">White Guinea yam</name>
    <name type="synonym">Dioscorea rotundata</name>
    <dbReference type="NCBI Taxonomy" id="55577"/>
    <lineage>
        <taxon>Eukaryota</taxon>
        <taxon>Viridiplantae</taxon>
        <taxon>Streptophyta</taxon>
        <taxon>Embryophyta</taxon>
        <taxon>Tracheophyta</taxon>
        <taxon>Spermatophyta</taxon>
        <taxon>Magnoliopsida</taxon>
        <taxon>Liliopsida</taxon>
        <taxon>Dioscoreales</taxon>
        <taxon>Dioscoreaceae</taxon>
        <taxon>Dioscorea</taxon>
    </lineage>
</organism>
<evidence type="ECO:0000256" key="9">
    <source>
        <dbReference type="SAM" id="MobiDB-lite"/>
    </source>
</evidence>
<comment type="function">
    <text evidence="8">Component of the sequence-specific heterotrimeric transcription factor (NF-Y) which specifically recognizes a 5'-CCAAT-3' box motif found in the promoters of its target genes.</text>
</comment>
<evidence type="ECO:0000256" key="4">
    <source>
        <dbReference type="ARBA" id="ARBA00023159"/>
    </source>
</evidence>
<evidence type="ECO:0000256" key="1">
    <source>
        <dbReference type="ARBA" id="ARBA00004123"/>
    </source>
</evidence>
<keyword evidence="6 8" id="KW-0539">Nucleus</keyword>
<dbReference type="RefSeq" id="XP_039126624.1">
    <property type="nucleotide sequence ID" value="XM_039270690.1"/>
</dbReference>
<dbReference type="InterPro" id="IPR001289">
    <property type="entry name" value="NFYA"/>
</dbReference>
<comment type="subunit">
    <text evidence="7">Heterotrimeric transcription factor composed of three components, NF-YA, NF-YB and NF-YC. NF-YB and NF-YC must interact and dimerize for NF-YA association and DNA binding.</text>
</comment>
<dbReference type="PROSITE" id="PS00686">
    <property type="entry name" value="NFYA_HAP2_1"/>
    <property type="match status" value="1"/>
</dbReference>
<keyword evidence="2 8" id="KW-0805">Transcription regulation</keyword>
<feature type="compositionally biased region" description="Low complexity" evidence="9">
    <location>
        <begin position="31"/>
        <end position="42"/>
    </location>
</feature>
<feature type="compositionally biased region" description="Polar residues" evidence="9">
    <location>
        <begin position="208"/>
        <end position="226"/>
    </location>
</feature>
<name>A0AB40BHQ2_DIOCR</name>
<feature type="region of interest" description="Disordered" evidence="9">
    <location>
        <begin position="200"/>
        <end position="228"/>
    </location>
</feature>
<gene>
    <name evidence="11" type="primary">LOC120262802</name>
</gene>